<keyword evidence="7" id="KW-0520">NAD</keyword>
<dbReference type="InterPro" id="IPR005886">
    <property type="entry name" value="UDP_G4E"/>
</dbReference>
<dbReference type="OrthoDB" id="9801785at2"/>
<comment type="pathway">
    <text evidence="3">Carbohydrate metabolism; galactose metabolism.</text>
</comment>
<evidence type="ECO:0000256" key="9">
    <source>
        <dbReference type="ARBA" id="ARBA00023277"/>
    </source>
</evidence>
<dbReference type="PANTHER" id="PTHR43725:SF53">
    <property type="entry name" value="UDP-ARABINOSE 4-EPIMERASE 1"/>
    <property type="match status" value="1"/>
</dbReference>
<dbReference type="PANTHER" id="PTHR43725">
    <property type="entry name" value="UDP-GLUCOSE 4-EPIMERASE"/>
    <property type="match status" value="1"/>
</dbReference>
<dbReference type="GO" id="GO:0003978">
    <property type="term" value="F:UDP-glucose 4-epimerase activity"/>
    <property type="evidence" value="ECO:0007669"/>
    <property type="project" value="UniProtKB-EC"/>
</dbReference>
<dbReference type="Pfam" id="PF01370">
    <property type="entry name" value="Epimerase"/>
    <property type="match status" value="1"/>
</dbReference>
<evidence type="ECO:0000256" key="10">
    <source>
        <dbReference type="ARBA" id="ARBA00031367"/>
    </source>
</evidence>
<evidence type="ECO:0000256" key="1">
    <source>
        <dbReference type="ARBA" id="ARBA00000083"/>
    </source>
</evidence>
<feature type="domain" description="NAD-dependent epimerase/dehydratase" evidence="12">
    <location>
        <begin position="3"/>
        <end position="250"/>
    </location>
</feature>
<dbReference type="NCBIfam" id="TIGR01179">
    <property type="entry name" value="galE"/>
    <property type="match status" value="1"/>
</dbReference>
<keyword evidence="9" id="KW-0119">Carbohydrate metabolism</keyword>
<sequence length="326" mass="34640">MNVLVTGGAGYIGAHLVKLLVERNDTVVVADDFATGSAARIGGIPIFKLNLSSDGAPLEIAAALREHRIDTVVHFAARKQVGESVARPAWYYRENLGGLANVLLAMEQENVRHLVFSSSASVYAASDLPLEEDSVTGPQNPYGETKLVGEWLVKDATVAWGLDAVNLRYFNVAGAGSPELGDTAALNLVPMVLKKLDDGEAPVVFGDDYATPDGTCVRDYVHVQDVAEAHLAAMDGRETLGTGHHLFNIGTGTGASVREIIDAVMGVAGVDIAPVIAARRAGDPATVVASVERIREKLGWVARFGLDDIITSAWNSHEYFKKAGRP</sequence>
<reference evidence="13 14" key="1">
    <citation type="submission" date="2019-03" db="EMBL/GenBank/DDBJ databases">
        <title>Genomics of glacier-inhabiting Cryobacterium strains.</title>
        <authorList>
            <person name="Liu Q."/>
            <person name="Xin Y.-H."/>
        </authorList>
    </citation>
    <scope>NUCLEOTIDE SEQUENCE [LARGE SCALE GENOMIC DNA]</scope>
    <source>
        <strain evidence="13 14">CGMCC 1.10440</strain>
    </source>
</reference>
<evidence type="ECO:0000313" key="13">
    <source>
        <dbReference type="EMBL" id="TFB79459.1"/>
    </source>
</evidence>
<evidence type="ECO:0000256" key="4">
    <source>
        <dbReference type="ARBA" id="ARBA00007637"/>
    </source>
</evidence>
<name>A0A4R8V9D0_9MICO</name>
<evidence type="ECO:0000256" key="7">
    <source>
        <dbReference type="ARBA" id="ARBA00023027"/>
    </source>
</evidence>
<evidence type="ECO:0000256" key="3">
    <source>
        <dbReference type="ARBA" id="ARBA00004947"/>
    </source>
</evidence>
<protein>
    <recommendedName>
        <fullName evidence="6">UDP-glucose 4-epimerase</fullName>
        <ecNumber evidence="5">5.1.3.2</ecNumber>
    </recommendedName>
    <alternativeName>
        <fullName evidence="11">Galactowaldenase</fullName>
    </alternativeName>
    <alternativeName>
        <fullName evidence="10">UDP-galactose 4-epimerase</fullName>
    </alternativeName>
</protein>
<dbReference type="UniPathway" id="UPA00214"/>
<dbReference type="InterPro" id="IPR036291">
    <property type="entry name" value="NAD(P)-bd_dom_sf"/>
</dbReference>
<evidence type="ECO:0000256" key="2">
    <source>
        <dbReference type="ARBA" id="ARBA00001911"/>
    </source>
</evidence>
<evidence type="ECO:0000256" key="5">
    <source>
        <dbReference type="ARBA" id="ARBA00013189"/>
    </source>
</evidence>
<evidence type="ECO:0000256" key="6">
    <source>
        <dbReference type="ARBA" id="ARBA00018569"/>
    </source>
</evidence>
<comment type="caution">
    <text evidence="13">The sequence shown here is derived from an EMBL/GenBank/DDBJ whole genome shotgun (WGS) entry which is preliminary data.</text>
</comment>
<evidence type="ECO:0000256" key="11">
    <source>
        <dbReference type="ARBA" id="ARBA00033067"/>
    </source>
</evidence>
<dbReference type="InterPro" id="IPR001509">
    <property type="entry name" value="Epimerase_deHydtase"/>
</dbReference>
<dbReference type="Gene3D" id="3.40.50.720">
    <property type="entry name" value="NAD(P)-binding Rossmann-like Domain"/>
    <property type="match status" value="1"/>
</dbReference>
<dbReference type="AlphaFoldDB" id="A0A4R8V9D0"/>
<comment type="catalytic activity">
    <reaction evidence="1">
        <text>UDP-alpha-D-glucose = UDP-alpha-D-galactose</text>
        <dbReference type="Rhea" id="RHEA:22168"/>
        <dbReference type="ChEBI" id="CHEBI:58885"/>
        <dbReference type="ChEBI" id="CHEBI:66914"/>
        <dbReference type="EC" id="5.1.3.2"/>
    </reaction>
</comment>
<dbReference type="Proteomes" id="UP000298488">
    <property type="component" value="Unassembled WGS sequence"/>
</dbReference>
<evidence type="ECO:0000259" key="12">
    <source>
        <dbReference type="Pfam" id="PF01370"/>
    </source>
</evidence>
<dbReference type="RefSeq" id="WP_104095331.1">
    <property type="nucleotide sequence ID" value="NZ_JACHBP010000001.1"/>
</dbReference>
<keyword evidence="8 13" id="KW-0413">Isomerase</keyword>
<dbReference type="Gene3D" id="3.90.25.10">
    <property type="entry name" value="UDP-galactose 4-epimerase, domain 1"/>
    <property type="match status" value="1"/>
</dbReference>
<proteinExistence type="inferred from homology"/>
<organism evidence="13 14">
    <name type="scientific">Terrimesophilobacter mesophilus</name>
    <dbReference type="NCBI Taxonomy" id="433647"/>
    <lineage>
        <taxon>Bacteria</taxon>
        <taxon>Bacillati</taxon>
        <taxon>Actinomycetota</taxon>
        <taxon>Actinomycetes</taxon>
        <taxon>Micrococcales</taxon>
        <taxon>Microbacteriaceae</taxon>
        <taxon>Terrimesophilobacter</taxon>
    </lineage>
</organism>
<evidence type="ECO:0000313" key="14">
    <source>
        <dbReference type="Proteomes" id="UP000298488"/>
    </source>
</evidence>
<gene>
    <name evidence="13" type="primary">galE</name>
    <name evidence="13" type="ORF">E3N84_04965</name>
</gene>
<evidence type="ECO:0000256" key="8">
    <source>
        <dbReference type="ARBA" id="ARBA00023235"/>
    </source>
</evidence>
<dbReference type="EMBL" id="SOFI01000003">
    <property type="protein sequence ID" value="TFB79459.1"/>
    <property type="molecule type" value="Genomic_DNA"/>
</dbReference>
<dbReference type="EC" id="5.1.3.2" evidence="5"/>
<accession>A0A4R8V9D0</accession>
<keyword evidence="14" id="KW-1185">Reference proteome</keyword>
<comment type="similarity">
    <text evidence="4">Belongs to the NAD(P)-dependent epimerase/dehydratase family.</text>
</comment>
<dbReference type="GO" id="GO:0033499">
    <property type="term" value="P:galactose catabolic process via UDP-galactose, Leloir pathway"/>
    <property type="evidence" value="ECO:0007669"/>
    <property type="project" value="TreeGrafter"/>
</dbReference>
<dbReference type="SUPFAM" id="SSF51735">
    <property type="entry name" value="NAD(P)-binding Rossmann-fold domains"/>
    <property type="match status" value="1"/>
</dbReference>
<comment type="cofactor">
    <cofactor evidence="2">
        <name>NAD(+)</name>
        <dbReference type="ChEBI" id="CHEBI:57540"/>
    </cofactor>
</comment>